<comment type="caution">
    <text evidence="2">The sequence shown here is derived from an EMBL/GenBank/DDBJ whole genome shotgun (WGS) entry which is preliminary data.</text>
</comment>
<dbReference type="AlphaFoldDB" id="A0A6I3X4T7"/>
<keyword evidence="3" id="KW-1185">Reference proteome</keyword>
<dbReference type="InterPro" id="IPR036390">
    <property type="entry name" value="WH_DNA-bd_sf"/>
</dbReference>
<dbReference type="GO" id="GO:0003700">
    <property type="term" value="F:DNA-binding transcription factor activity"/>
    <property type="evidence" value="ECO:0007669"/>
    <property type="project" value="InterPro"/>
</dbReference>
<evidence type="ECO:0000313" key="2">
    <source>
        <dbReference type="EMBL" id="MUI11734.1"/>
    </source>
</evidence>
<dbReference type="SUPFAM" id="SSF46785">
    <property type="entry name" value="Winged helix' DNA-binding domain"/>
    <property type="match status" value="1"/>
</dbReference>
<dbReference type="CDD" id="cd04301">
    <property type="entry name" value="NAT_SF"/>
    <property type="match status" value="1"/>
</dbReference>
<dbReference type="EMBL" id="WNWM01000002">
    <property type="protein sequence ID" value="MUI11734.1"/>
    <property type="molecule type" value="Genomic_DNA"/>
</dbReference>
<dbReference type="OrthoDB" id="1431064at2"/>
<dbReference type="CDD" id="cd00090">
    <property type="entry name" value="HTH_ARSR"/>
    <property type="match status" value="1"/>
</dbReference>
<dbReference type="PROSITE" id="PS51186">
    <property type="entry name" value="GNAT"/>
    <property type="match status" value="1"/>
</dbReference>
<dbReference type="InterPro" id="IPR000835">
    <property type="entry name" value="HTH_MarR-typ"/>
</dbReference>
<evidence type="ECO:0000259" key="1">
    <source>
        <dbReference type="PROSITE" id="PS51186"/>
    </source>
</evidence>
<feature type="domain" description="N-acetyltransferase" evidence="1">
    <location>
        <begin position="161"/>
        <end position="316"/>
    </location>
</feature>
<dbReference type="GO" id="GO:0006950">
    <property type="term" value="P:response to stress"/>
    <property type="evidence" value="ECO:0007669"/>
    <property type="project" value="TreeGrafter"/>
</dbReference>
<dbReference type="Gene3D" id="3.40.630.30">
    <property type="match status" value="1"/>
</dbReference>
<gene>
    <name evidence="2" type="ORF">GJV26_04435</name>
</gene>
<evidence type="ECO:0000313" key="3">
    <source>
        <dbReference type="Proteomes" id="UP000431684"/>
    </source>
</evidence>
<keyword evidence="2" id="KW-0808">Transferase</keyword>
<dbReference type="InterPro" id="IPR000182">
    <property type="entry name" value="GNAT_dom"/>
</dbReference>
<dbReference type="RefSeq" id="WP_155707771.1">
    <property type="nucleotide sequence ID" value="NZ_BMWU01000003.1"/>
</dbReference>
<dbReference type="Proteomes" id="UP000431684">
    <property type="component" value="Unassembled WGS sequence"/>
</dbReference>
<dbReference type="Pfam" id="PF12802">
    <property type="entry name" value="MarR_2"/>
    <property type="match status" value="1"/>
</dbReference>
<dbReference type="GO" id="GO:0016747">
    <property type="term" value="F:acyltransferase activity, transferring groups other than amino-acyl groups"/>
    <property type="evidence" value="ECO:0007669"/>
    <property type="project" value="InterPro"/>
</dbReference>
<proteinExistence type="predicted"/>
<dbReference type="PANTHER" id="PTHR33164:SF43">
    <property type="entry name" value="HTH-TYPE TRANSCRIPTIONAL REPRESSOR YETL"/>
    <property type="match status" value="1"/>
</dbReference>
<dbReference type="InterPro" id="IPR016181">
    <property type="entry name" value="Acyl_CoA_acyltransferase"/>
</dbReference>
<dbReference type="InterPro" id="IPR039422">
    <property type="entry name" value="MarR/SlyA-like"/>
</dbReference>
<dbReference type="InterPro" id="IPR011991">
    <property type="entry name" value="ArsR-like_HTH"/>
</dbReference>
<accession>A0A6I3X4T7</accession>
<name>A0A6I3X4T7_9BURK</name>
<sequence length="333" mass="35609">MVDLLRDSGPVFLGSRLKRLGERMQAGAARVTQNAGLTMQPAHMSLLATLDGGPMTIGQLAEAVGISQPGITRGVGQLIELGLVLSEQGEDQRQRTVSLTPAGLTALARARLHVWPQVEAAVEALLGDNAGQFLAQLARIEDVLERTPLDVLAARSRPEILAIREYSDELAADFHDINAEWITDMFRLEATDVDVLRNPRERIIDAGGTILFVEAKGLGIVGACALQKTGPGSFELTKMGVRSSARGLKAGEFLLAAVIERARSLDAGLLYLLSNKKCAAAVHLYEKAGFLHDPDIMARFGARYERCNVAMRYPLPSPAPAPADPASAGSARA</sequence>
<dbReference type="PANTHER" id="PTHR33164">
    <property type="entry name" value="TRANSCRIPTIONAL REGULATOR, MARR FAMILY"/>
    <property type="match status" value="1"/>
</dbReference>
<organism evidence="2 3">
    <name type="scientific">Pseudoduganella dura</name>
    <dbReference type="NCBI Taxonomy" id="321982"/>
    <lineage>
        <taxon>Bacteria</taxon>
        <taxon>Pseudomonadati</taxon>
        <taxon>Pseudomonadota</taxon>
        <taxon>Betaproteobacteria</taxon>
        <taxon>Burkholderiales</taxon>
        <taxon>Oxalobacteraceae</taxon>
        <taxon>Telluria group</taxon>
        <taxon>Pseudoduganella</taxon>
    </lineage>
</organism>
<protein>
    <submittedName>
        <fullName evidence="2">GNAT family N-acetyltransferase</fullName>
    </submittedName>
</protein>
<reference evidence="2 3" key="1">
    <citation type="submission" date="2019-11" db="EMBL/GenBank/DDBJ databases">
        <title>Draft Genome Sequences of Six Type Strains of the Genus Massilia.</title>
        <authorList>
            <person name="Miess H."/>
            <person name="Frediansyah A."/>
            <person name="Goeker M."/>
            <person name="Gross H."/>
        </authorList>
    </citation>
    <scope>NUCLEOTIDE SEQUENCE [LARGE SCALE GENOMIC DNA]</scope>
    <source>
        <strain evidence="2 3">DSM 17513</strain>
    </source>
</reference>
<dbReference type="Pfam" id="PF00583">
    <property type="entry name" value="Acetyltransf_1"/>
    <property type="match status" value="1"/>
</dbReference>
<dbReference type="InterPro" id="IPR036388">
    <property type="entry name" value="WH-like_DNA-bd_sf"/>
</dbReference>
<dbReference type="Gene3D" id="1.10.10.10">
    <property type="entry name" value="Winged helix-like DNA-binding domain superfamily/Winged helix DNA-binding domain"/>
    <property type="match status" value="1"/>
</dbReference>
<dbReference type="SMART" id="SM00347">
    <property type="entry name" value="HTH_MARR"/>
    <property type="match status" value="1"/>
</dbReference>
<dbReference type="SUPFAM" id="SSF55729">
    <property type="entry name" value="Acyl-CoA N-acyltransferases (Nat)"/>
    <property type="match status" value="1"/>
</dbReference>